<dbReference type="Gene3D" id="3.40.50.300">
    <property type="entry name" value="P-loop containing nucleotide triphosphate hydrolases"/>
    <property type="match status" value="1"/>
</dbReference>
<dbReference type="InterPro" id="IPR027417">
    <property type="entry name" value="P-loop_NTPase"/>
</dbReference>
<dbReference type="GO" id="GO:0000723">
    <property type="term" value="P:telomere maintenance"/>
    <property type="evidence" value="ECO:0007669"/>
    <property type="project" value="InterPro"/>
</dbReference>
<feature type="domain" description="AAA+ ATPase" evidence="2">
    <location>
        <begin position="69"/>
        <end position="235"/>
    </location>
</feature>
<dbReference type="Pfam" id="PF05970">
    <property type="entry name" value="PIF1"/>
    <property type="match status" value="1"/>
</dbReference>
<evidence type="ECO:0000259" key="2">
    <source>
        <dbReference type="SMART" id="SM00382"/>
    </source>
</evidence>
<dbReference type="GO" id="GO:0006310">
    <property type="term" value="P:DNA recombination"/>
    <property type="evidence" value="ECO:0007669"/>
    <property type="project" value="UniProtKB-KW"/>
</dbReference>
<keyword evidence="1" id="KW-0067">ATP-binding</keyword>
<dbReference type="InterPro" id="IPR010285">
    <property type="entry name" value="DNA_helicase_pif1-like_DEAD"/>
</dbReference>
<dbReference type="EC" id="5.6.2.3" evidence="1"/>
<dbReference type="SMART" id="SM00382">
    <property type="entry name" value="AAA"/>
    <property type="match status" value="1"/>
</dbReference>
<protein>
    <recommendedName>
        <fullName evidence="1">ATP-dependent DNA helicase</fullName>
        <ecNumber evidence="1">5.6.2.3</ecNumber>
    </recommendedName>
</protein>
<name>A0A8H3H249_9AGAM</name>
<dbReference type="AlphaFoldDB" id="A0A8H3H249"/>
<evidence type="ECO:0000313" key="4">
    <source>
        <dbReference type="Proteomes" id="UP000663853"/>
    </source>
</evidence>
<keyword evidence="1" id="KW-0227">DNA damage</keyword>
<keyword evidence="1" id="KW-0378">Hydrolase</keyword>
<dbReference type="SUPFAM" id="SSF52540">
    <property type="entry name" value="P-loop containing nucleoside triphosphate hydrolases"/>
    <property type="match status" value="2"/>
</dbReference>
<sequence>MLGCRSRGSLVSLPWTCQPILYDSSRPLSPSVLVPVRRHVHSKSTGISRSASLNTLSAEQKDILARALRGENIFVTGPSGSGKSHLLKIIAEQFAARKRPYLLTGGTSLSTFDIGGTYLPSFTEGQTVHELHKLQNRRRKDPVSIEYRAKWQRLETILIDDISQIDATLFDGLAKTARKMKSQKVPFGGIQIIASGDFFQLPPESVDMPAPDYAFNATEWGPTFLTNQIELSRVFSKSEPEFIDMLNQARIGKISSRSTELLSSLARSIPGPSIELCPLRVQARTLVSSHLKSLRGEWVQFRARDQRVSAQNTTMSHKLNKRHEEAYDELVSEVLEFKVGAQVISIQDLRLGNIYIPKFTLGTVTDFSTPSEATKLGIPYIWKDHRLKQKWPVVRFENGTKMMVVPVQFRFGDSDGTVRVAGSRTQIPLKLASAGLVHEFQSSNRISRVKVDLSKRFPGGLGEYNQYLN</sequence>
<gene>
    <name evidence="3" type="ORF">RDB_LOCUS84479</name>
</gene>
<dbReference type="Proteomes" id="UP000663853">
    <property type="component" value="Unassembled WGS sequence"/>
</dbReference>
<comment type="catalytic activity">
    <reaction evidence="1">
        <text>ATP + H2O = ADP + phosphate + H(+)</text>
        <dbReference type="Rhea" id="RHEA:13065"/>
        <dbReference type="ChEBI" id="CHEBI:15377"/>
        <dbReference type="ChEBI" id="CHEBI:15378"/>
        <dbReference type="ChEBI" id="CHEBI:30616"/>
        <dbReference type="ChEBI" id="CHEBI:43474"/>
        <dbReference type="ChEBI" id="CHEBI:456216"/>
        <dbReference type="EC" id="5.6.2.3"/>
    </reaction>
</comment>
<dbReference type="GO" id="GO:0006281">
    <property type="term" value="P:DNA repair"/>
    <property type="evidence" value="ECO:0007669"/>
    <property type="project" value="UniProtKB-KW"/>
</dbReference>
<evidence type="ECO:0000313" key="3">
    <source>
        <dbReference type="EMBL" id="CAE6478211.1"/>
    </source>
</evidence>
<dbReference type="PANTHER" id="PTHR47642">
    <property type="entry name" value="ATP-DEPENDENT DNA HELICASE"/>
    <property type="match status" value="1"/>
</dbReference>
<comment type="cofactor">
    <cofactor evidence="1">
        <name>Mg(2+)</name>
        <dbReference type="ChEBI" id="CHEBI:18420"/>
    </cofactor>
</comment>
<evidence type="ECO:0000256" key="1">
    <source>
        <dbReference type="RuleBase" id="RU363044"/>
    </source>
</evidence>
<dbReference type="PANTHER" id="PTHR47642:SF5">
    <property type="entry name" value="ATP-DEPENDENT DNA HELICASE"/>
    <property type="match status" value="1"/>
</dbReference>
<proteinExistence type="inferred from homology"/>
<dbReference type="GO" id="GO:0016787">
    <property type="term" value="F:hydrolase activity"/>
    <property type="evidence" value="ECO:0007669"/>
    <property type="project" value="UniProtKB-KW"/>
</dbReference>
<dbReference type="GO" id="GO:0043139">
    <property type="term" value="F:5'-3' DNA helicase activity"/>
    <property type="evidence" value="ECO:0007669"/>
    <property type="project" value="UniProtKB-EC"/>
</dbReference>
<keyword evidence="1" id="KW-0233">DNA recombination</keyword>
<comment type="caution">
    <text evidence="3">The sequence shown here is derived from an EMBL/GenBank/DDBJ whole genome shotgun (WGS) entry which is preliminary data.</text>
</comment>
<keyword evidence="1" id="KW-0234">DNA repair</keyword>
<reference evidence="3" key="1">
    <citation type="submission" date="2021-01" db="EMBL/GenBank/DDBJ databases">
        <authorList>
            <person name="Kaushik A."/>
        </authorList>
    </citation>
    <scope>NUCLEOTIDE SEQUENCE</scope>
    <source>
        <strain evidence="3">AG6-10EEA</strain>
    </source>
</reference>
<dbReference type="GO" id="GO:0005524">
    <property type="term" value="F:ATP binding"/>
    <property type="evidence" value="ECO:0007669"/>
    <property type="project" value="UniProtKB-KW"/>
</dbReference>
<dbReference type="EMBL" id="CAJMXA010002240">
    <property type="protein sequence ID" value="CAE6478211.1"/>
    <property type="molecule type" value="Genomic_DNA"/>
</dbReference>
<accession>A0A8H3H249</accession>
<keyword evidence="1" id="KW-0347">Helicase</keyword>
<organism evidence="3 4">
    <name type="scientific">Rhizoctonia solani</name>
    <dbReference type="NCBI Taxonomy" id="456999"/>
    <lineage>
        <taxon>Eukaryota</taxon>
        <taxon>Fungi</taxon>
        <taxon>Dikarya</taxon>
        <taxon>Basidiomycota</taxon>
        <taxon>Agaricomycotina</taxon>
        <taxon>Agaricomycetes</taxon>
        <taxon>Cantharellales</taxon>
        <taxon>Ceratobasidiaceae</taxon>
        <taxon>Rhizoctonia</taxon>
    </lineage>
</organism>
<comment type="similarity">
    <text evidence="1">Belongs to the helicase family.</text>
</comment>
<dbReference type="InterPro" id="IPR003593">
    <property type="entry name" value="AAA+_ATPase"/>
</dbReference>
<keyword evidence="1" id="KW-0547">Nucleotide-binding</keyword>
<dbReference type="InterPro" id="IPR051055">
    <property type="entry name" value="PIF1_helicase"/>
</dbReference>